<keyword evidence="2" id="KW-1185">Reference proteome</keyword>
<accession>A0A0C2WG43</accession>
<dbReference type="InParanoid" id="A0A0C2WG43"/>
<gene>
    <name evidence="1" type="ORF">M378DRAFT_1062858</name>
</gene>
<reference evidence="1 2" key="1">
    <citation type="submission" date="2014-04" db="EMBL/GenBank/DDBJ databases">
        <title>Evolutionary Origins and Diversification of the Mycorrhizal Mutualists.</title>
        <authorList>
            <consortium name="DOE Joint Genome Institute"/>
            <consortium name="Mycorrhizal Genomics Consortium"/>
            <person name="Kohler A."/>
            <person name="Kuo A."/>
            <person name="Nagy L.G."/>
            <person name="Floudas D."/>
            <person name="Copeland A."/>
            <person name="Barry K.W."/>
            <person name="Cichocki N."/>
            <person name="Veneault-Fourrey C."/>
            <person name="LaButti K."/>
            <person name="Lindquist E.A."/>
            <person name="Lipzen A."/>
            <person name="Lundell T."/>
            <person name="Morin E."/>
            <person name="Murat C."/>
            <person name="Riley R."/>
            <person name="Ohm R."/>
            <person name="Sun H."/>
            <person name="Tunlid A."/>
            <person name="Henrissat B."/>
            <person name="Grigoriev I.V."/>
            <person name="Hibbett D.S."/>
            <person name="Martin F."/>
        </authorList>
    </citation>
    <scope>NUCLEOTIDE SEQUENCE [LARGE SCALE GENOMIC DNA]</scope>
    <source>
        <strain evidence="1 2">Koide BX008</strain>
    </source>
</reference>
<dbReference type="AlphaFoldDB" id="A0A0C2WG43"/>
<evidence type="ECO:0000313" key="1">
    <source>
        <dbReference type="EMBL" id="KIL60417.1"/>
    </source>
</evidence>
<protein>
    <submittedName>
        <fullName evidence="1">Uncharacterized protein</fullName>
    </submittedName>
</protein>
<name>A0A0C2WG43_AMAMK</name>
<dbReference type="EMBL" id="KN818299">
    <property type="protein sequence ID" value="KIL60417.1"/>
    <property type="molecule type" value="Genomic_DNA"/>
</dbReference>
<dbReference type="Proteomes" id="UP000054549">
    <property type="component" value="Unassembled WGS sequence"/>
</dbReference>
<dbReference type="HOGENOM" id="CLU_3068183_0_0_1"/>
<proteinExistence type="predicted"/>
<organism evidence="1 2">
    <name type="scientific">Amanita muscaria (strain Koide BX008)</name>
    <dbReference type="NCBI Taxonomy" id="946122"/>
    <lineage>
        <taxon>Eukaryota</taxon>
        <taxon>Fungi</taxon>
        <taxon>Dikarya</taxon>
        <taxon>Basidiomycota</taxon>
        <taxon>Agaricomycotina</taxon>
        <taxon>Agaricomycetes</taxon>
        <taxon>Agaricomycetidae</taxon>
        <taxon>Agaricales</taxon>
        <taxon>Pluteineae</taxon>
        <taxon>Amanitaceae</taxon>
        <taxon>Amanita</taxon>
    </lineage>
</organism>
<evidence type="ECO:0000313" key="2">
    <source>
        <dbReference type="Proteomes" id="UP000054549"/>
    </source>
</evidence>
<sequence>MISYQFTSALDVVTSHQSRCGTCQPFHNIGHLSLALTCFRSALTHPYLYLKPS</sequence>